<gene>
    <name evidence="1" type="ORF">EPI10_005183</name>
</gene>
<dbReference type="AlphaFoldDB" id="A0A5B6WPU7"/>
<sequence>MKALNYVKKGCEAYVAYVIDTKVIENKVESVLVVCEFPDVFPEELPGLSLIREVEFGIDLVP</sequence>
<dbReference type="OrthoDB" id="1749844at2759"/>
<accession>A0A5B6WPU7</accession>
<protein>
    <submittedName>
        <fullName evidence="1">RVP_2 domain-containing protein</fullName>
    </submittedName>
</protein>
<evidence type="ECO:0000313" key="2">
    <source>
        <dbReference type="Proteomes" id="UP000325315"/>
    </source>
</evidence>
<reference evidence="2" key="1">
    <citation type="journal article" date="2019" name="Plant Biotechnol. J.">
        <title>Genome sequencing of the Australian wild diploid species Gossypium australe highlights disease resistance and delayed gland morphogenesis.</title>
        <authorList>
            <person name="Cai Y."/>
            <person name="Cai X."/>
            <person name="Wang Q."/>
            <person name="Wang P."/>
            <person name="Zhang Y."/>
            <person name="Cai C."/>
            <person name="Xu Y."/>
            <person name="Wang K."/>
            <person name="Zhou Z."/>
            <person name="Wang C."/>
            <person name="Geng S."/>
            <person name="Li B."/>
            <person name="Dong Q."/>
            <person name="Hou Y."/>
            <person name="Wang H."/>
            <person name="Ai P."/>
            <person name="Liu Z."/>
            <person name="Yi F."/>
            <person name="Sun M."/>
            <person name="An G."/>
            <person name="Cheng J."/>
            <person name="Zhang Y."/>
            <person name="Shi Q."/>
            <person name="Xie Y."/>
            <person name="Shi X."/>
            <person name="Chang Y."/>
            <person name="Huang F."/>
            <person name="Chen Y."/>
            <person name="Hong S."/>
            <person name="Mi L."/>
            <person name="Sun Q."/>
            <person name="Zhang L."/>
            <person name="Zhou B."/>
            <person name="Peng R."/>
            <person name="Zhang X."/>
            <person name="Liu F."/>
        </authorList>
    </citation>
    <scope>NUCLEOTIDE SEQUENCE [LARGE SCALE GENOMIC DNA]</scope>
    <source>
        <strain evidence="2">cv. PA1801</strain>
    </source>
</reference>
<organism evidence="1 2">
    <name type="scientific">Gossypium australe</name>
    <dbReference type="NCBI Taxonomy" id="47621"/>
    <lineage>
        <taxon>Eukaryota</taxon>
        <taxon>Viridiplantae</taxon>
        <taxon>Streptophyta</taxon>
        <taxon>Embryophyta</taxon>
        <taxon>Tracheophyta</taxon>
        <taxon>Spermatophyta</taxon>
        <taxon>Magnoliopsida</taxon>
        <taxon>eudicotyledons</taxon>
        <taxon>Gunneridae</taxon>
        <taxon>Pentapetalae</taxon>
        <taxon>rosids</taxon>
        <taxon>malvids</taxon>
        <taxon>Malvales</taxon>
        <taxon>Malvaceae</taxon>
        <taxon>Malvoideae</taxon>
        <taxon>Gossypium</taxon>
    </lineage>
</organism>
<evidence type="ECO:0000313" key="1">
    <source>
        <dbReference type="EMBL" id="KAA3482977.1"/>
    </source>
</evidence>
<proteinExistence type="predicted"/>
<comment type="caution">
    <text evidence="1">The sequence shown here is derived from an EMBL/GenBank/DDBJ whole genome shotgun (WGS) entry which is preliminary data.</text>
</comment>
<name>A0A5B6WPU7_9ROSI</name>
<dbReference type="Proteomes" id="UP000325315">
    <property type="component" value="Unassembled WGS sequence"/>
</dbReference>
<keyword evidence="2" id="KW-1185">Reference proteome</keyword>
<dbReference type="EMBL" id="SMMG02000002">
    <property type="protein sequence ID" value="KAA3482977.1"/>
    <property type="molecule type" value="Genomic_DNA"/>
</dbReference>